<dbReference type="EMBL" id="BAYM01000009">
    <property type="protein sequence ID" value="GAN35637.1"/>
    <property type="molecule type" value="Genomic_DNA"/>
</dbReference>
<protein>
    <submittedName>
        <fullName evidence="1">Uncharacterized protein</fullName>
    </submittedName>
</protein>
<sequence>MAMFTRASLTCSQCGKSFPLNLNVKPQAIRCPFCQKEMASDMIEDVYTAAGYVSDINYRFRKYLNERDEPEFRLSVWEEEIHYPYEDTE</sequence>
<evidence type="ECO:0000313" key="1">
    <source>
        <dbReference type="EMBL" id="GAN35637.1"/>
    </source>
</evidence>
<name>A0A0C9Q733_LACPA</name>
<proteinExistence type="predicted"/>
<accession>A0A0C9Q733</accession>
<reference evidence="2" key="1">
    <citation type="submission" date="2014-05" db="EMBL/GenBank/DDBJ databases">
        <title>Whole genome sequencing of Lactobacillus casei NRIC0644.</title>
        <authorList>
            <person name="Atarashi H."/>
            <person name="Yoshida Y."/>
            <person name="Fujimura S."/>
            <person name="Tanaka N."/>
            <person name="Shiwa Y."/>
            <person name="Yoshikawa H."/>
            <person name="Okada S."/>
            <person name="Nakagawa J."/>
        </authorList>
    </citation>
    <scope>NUCLEOTIDE SEQUENCE [LARGE SCALE GENOMIC DNA]</scope>
    <source>
        <strain evidence="2">NRIC0644</strain>
    </source>
</reference>
<dbReference type="AlphaFoldDB" id="A0A0C9Q733"/>
<organism evidence="1 2">
    <name type="scientific">Lacticaseibacillus paracasei NRIC 0644</name>
    <dbReference type="NCBI Taxonomy" id="1435038"/>
    <lineage>
        <taxon>Bacteria</taxon>
        <taxon>Bacillati</taxon>
        <taxon>Bacillota</taxon>
        <taxon>Bacilli</taxon>
        <taxon>Lactobacillales</taxon>
        <taxon>Lactobacillaceae</taxon>
        <taxon>Lacticaseibacillus</taxon>
    </lineage>
</organism>
<dbReference type="Proteomes" id="UP000032552">
    <property type="component" value="Unassembled WGS sequence"/>
</dbReference>
<dbReference type="RefSeq" id="WP_161613127.1">
    <property type="nucleotide sequence ID" value="NZ_BAYM01000009.1"/>
</dbReference>
<evidence type="ECO:0000313" key="2">
    <source>
        <dbReference type="Proteomes" id="UP000032552"/>
    </source>
</evidence>
<comment type="caution">
    <text evidence="1">The sequence shown here is derived from an EMBL/GenBank/DDBJ whole genome shotgun (WGS) entry which is preliminary data.</text>
</comment>
<gene>
    <name evidence="1" type="ORF">LC0644_0226</name>
</gene>